<dbReference type="WBParaSite" id="Hba_05148">
    <property type="protein sequence ID" value="Hba_05148"/>
    <property type="gene ID" value="Hba_05148"/>
</dbReference>
<organism evidence="1 2">
    <name type="scientific">Heterorhabditis bacteriophora</name>
    <name type="common">Entomopathogenic nematode worm</name>
    <dbReference type="NCBI Taxonomy" id="37862"/>
    <lineage>
        <taxon>Eukaryota</taxon>
        <taxon>Metazoa</taxon>
        <taxon>Ecdysozoa</taxon>
        <taxon>Nematoda</taxon>
        <taxon>Chromadorea</taxon>
        <taxon>Rhabditida</taxon>
        <taxon>Rhabditina</taxon>
        <taxon>Rhabditomorpha</taxon>
        <taxon>Strongyloidea</taxon>
        <taxon>Heterorhabditidae</taxon>
        <taxon>Heterorhabditis</taxon>
    </lineage>
</organism>
<reference evidence="2" key="1">
    <citation type="submission" date="2016-11" db="UniProtKB">
        <authorList>
            <consortium name="WormBaseParasite"/>
        </authorList>
    </citation>
    <scope>IDENTIFICATION</scope>
</reference>
<evidence type="ECO:0000313" key="1">
    <source>
        <dbReference type="Proteomes" id="UP000095283"/>
    </source>
</evidence>
<name>A0A1I7WJK9_HETBA</name>
<proteinExistence type="predicted"/>
<sequence>MFHAAAAMLKFQGHYLISPEVRRELESKETEDGHLITTVEVVRKTKDSMEF</sequence>
<protein>
    <submittedName>
        <fullName evidence="2">Iso_dh domain-containing protein</fullName>
    </submittedName>
</protein>
<accession>A0A1I7WJK9</accession>
<keyword evidence="1" id="KW-1185">Reference proteome</keyword>
<evidence type="ECO:0000313" key="2">
    <source>
        <dbReference type="WBParaSite" id="Hba_05148"/>
    </source>
</evidence>
<dbReference type="Proteomes" id="UP000095283">
    <property type="component" value="Unplaced"/>
</dbReference>
<dbReference type="AlphaFoldDB" id="A0A1I7WJK9"/>